<dbReference type="AlphaFoldDB" id="A0A1A8Z2V4"/>
<evidence type="ECO:0000256" key="11">
    <source>
        <dbReference type="ARBA" id="ARBA00025536"/>
    </source>
</evidence>
<reference evidence="18" key="2">
    <citation type="submission" date="2016-05" db="EMBL/GenBank/DDBJ databases">
        <authorList>
            <person name="Lavstsen T."/>
            <person name="Jespersen J.S."/>
        </authorList>
    </citation>
    <scope>NUCLEOTIDE SEQUENCE [LARGE SCALE GENOMIC DNA]</scope>
</reference>
<dbReference type="InterPro" id="IPR056176">
    <property type="entry name" value="TPR_COPA_B"/>
</dbReference>
<evidence type="ECO:0000256" key="2">
    <source>
        <dbReference type="ARBA" id="ARBA00004496"/>
    </source>
</evidence>
<evidence type="ECO:0000256" key="6">
    <source>
        <dbReference type="ARBA" id="ARBA00022737"/>
    </source>
</evidence>
<dbReference type="Pfam" id="PF04053">
    <property type="entry name" value="B-prop_COPA_B_2nd"/>
    <property type="match status" value="1"/>
</dbReference>
<dbReference type="PROSITE" id="PS50294">
    <property type="entry name" value="WD_REPEATS_REGION"/>
    <property type="match status" value="2"/>
</dbReference>
<dbReference type="SMART" id="SM00320">
    <property type="entry name" value="WD40"/>
    <property type="match status" value="6"/>
</dbReference>
<dbReference type="InterPro" id="IPR001680">
    <property type="entry name" value="WD40_rpt"/>
</dbReference>
<dbReference type="PROSITE" id="PS50082">
    <property type="entry name" value="WD_REPEATS_2"/>
    <property type="match status" value="4"/>
</dbReference>
<evidence type="ECO:0000256" key="3">
    <source>
        <dbReference type="ARBA" id="ARBA00022448"/>
    </source>
</evidence>
<evidence type="ECO:0000313" key="20">
    <source>
        <dbReference type="Proteomes" id="UP000078555"/>
    </source>
</evidence>
<dbReference type="PANTHER" id="PTHR19876:SF2">
    <property type="entry name" value="COATOMER SUBUNIT BETA"/>
    <property type="match status" value="1"/>
</dbReference>
<dbReference type="CDD" id="cd00200">
    <property type="entry name" value="WD40"/>
    <property type="match status" value="1"/>
</dbReference>
<keyword evidence="8" id="KW-0653">Protein transport</keyword>
<evidence type="ECO:0000313" key="18">
    <source>
        <dbReference type="EMBL" id="SBT38206.1"/>
    </source>
</evidence>
<dbReference type="EMBL" id="FLRE01000105">
    <property type="protein sequence ID" value="SBT35689.1"/>
    <property type="molecule type" value="Genomic_DNA"/>
</dbReference>
<feature type="region of interest" description="Disordered" evidence="14">
    <location>
        <begin position="1116"/>
        <end position="1140"/>
    </location>
</feature>
<evidence type="ECO:0000256" key="14">
    <source>
        <dbReference type="SAM" id="MobiDB-lite"/>
    </source>
</evidence>
<dbReference type="GO" id="GO:0006891">
    <property type="term" value="P:intra-Golgi vesicle-mediated transport"/>
    <property type="evidence" value="ECO:0007669"/>
    <property type="project" value="TreeGrafter"/>
</dbReference>
<feature type="region of interest" description="Disordered" evidence="14">
    <location>
        <begin position="1024"/>
        <end position="1072"/>
    </location>
</feature>
<keyword evidence="6" id="KW-0677">Repeat</keyword>
<feature type="repeat" description="WD" evidence="13">
    <location>
        <begin position="342"/>
        <end position="374"/>
    </location>
</feature>
<reference evidence="19 20" key="1">
    <citation type="submission" date="2016-05" db="EMBL/GenBank/DDBJ databases">
        <authorList>
            <person name="Naeem Raeece"/>
        </authorList>
    </citation>
    <scope>NUCLEOTIDE SEQUENCE [LARGE SCALE GENOMIC DNA]</scope>
</reference>
<keyword evidence="7" id="KW-0931">ER-Golgi transport</keyword>
<evidence type="ECO:0000256" key="13">
    <source>
        <dbReference type="PROSITE-ProRule" id="PRU00221"/>
    </source>
</evidence>
<evidence type="ECO:0000313" key="19">
    <source>
        <dbReference type="Proteomes" id="UP000078550"/>
    </source>
</evidence>
<keyword evidence="5 13" id="KW-0853">WD repeat</keyword>
<protein>
    <recommendedName>
        <fullName evidence="12">Beta'-coat protein</fullName>
    </recommendedName>
</protein>
<gene>
    <name evidence="18" type="ORF">POVWA1_037620</name>
    <name evidence="17" type="ORF">POVWA2_026220</name>
</gene>
<dbReference type="CDD" id="cd22947">
    <property type="entry name" value="Coatomer_WDAD_beta-like"/>
    <property type="match status" value="1"/>
</dbReference>
<dbReference type="EMBL" id="FLRD01000107">
    <property type="protein sequence ID" value="SBT38206.1"/>
    <property type="molecule type" value="Genomic_DNA"/>
</dbReference>
<dbReference type="Gene3D" id="2.130.10.10">
    <property type="entry name" value="YVTN repeat-like/Quinoprotein amine dehydrogenase"/>
    <property type="match status" value="1"/>
</dbReference>
<keyword evidence="9" id="KW-0333">Golgi apparatus</keyword>
<dbReference type="InterPro" id="IPR036322">
    <property type="entry name" value="WD40_repeat_dom_sf"/>
</dbReference>
<dbReference type="InterPro" id="IPR015943">
    <property type="entry name" value="WD40/YVTN_repeat-like_dom_sf"/>
</dbReference>
<sequence length="1140" mass="131715">MRQCGITEHATSSHYFCVPLLYRLPLFPAASINLVQGGFRQVSSPPEYPHIPPYTRIYPHISAYTRIYPHIPSHIRIYPHIPAYTLTYPHIPAYTRRINPAGIPIAYPHARTMPLNLDIKKKLNSRIGKVKCVDIHETETWILAALYSGKLIIFDYANQNTIKNIEVSAFPLRCAKFIEKKQWIICAGDDMTLRVFNYNTFEKIKSFEDHTDYIRYIEVHQTLPYILTSSDDMTIKLYDYENNFEKLCSFENHIHYVMMCKFNPKDTYIFASASLDKTIKIWGVQNNTAVVTKPHFTLTGHTKGVNCIDYSGSGETSYIISGSDDKTIRIWDYHTKQCIQVLTGHTQNVSCLIYHTNLPIIVSSSEDCNVKIWNSSMFKLESTLNYNMDRCWSLCAKRTKNDLCIGYDEGLVVIQIGSDKPIFTMFKNKIIYIKNTDIYIVNLLNVNNDDYNDGDLYKINKKELGNCDFYPTNVSFHPSGRFICVNGHQEFNIYTSQVLRNKAYGKSAFFVWAHNGDYAIKEDGNKINIYKDFTSFHSFQTPYTVTQLYGGHLLGVKSNNFICFYDWNYYNLVRKIDINVKNVYWNESGTYVALSTEDTVYILSYMNNEVNTLKDIKNADINKNVTSSVGIRTSVTNTGDGIHNDGIDEENNFELESEINESIESAIWIYDSFLYVSTNLRLYIYTKKFIDIYAYIDKYLYICGYVYEYNRIFLLDKNYNFYSFFLPITYLQYKKCIMNKDLVLADTLISNIPESLFNKLSLFLEKMGYKNKALDICTDMEKKFELALSIGNLQLCVDIIKGLDKKENNSFIHNKYKGLGDTALVYNDIPMAIYCYKKINDFSSLLIILSTLGDKDGIKELGTMCLKHQKYNIAFICYFLLHKINKCVDILLSNNNFAYASFFARVYKPSLLPTILQKWKDYLGKMYQHPPVLLLTPEENPEYFPDYEQAVKCENIFEKTETIGNTKNYNTLKKLIDLNIIEEIKEIGYEKVESIFLNQFNDDLEKDVENFDMMKSLDSALKNNDANEMDEDSTEKTFQQKGESLSNSKVDVPATDPFDKHNSNSDTGKMEDTDFLNNSDIIDLNNNDDVPPFISNVGENINSNKIVDYVHSSSNKGEEIEQFEDGSAKFNQEENGENSR</sequence>
<feature type="domain" description="COPA/B second beta-propeller" evidence="15">
    <location>
        <begin position="441"/>
        <end position="716"/>
    </location>
</feature>
<keyword evidence="4" id="KW-0963">Cytoplasm</keyword>
<dbReference type="GO" id="GO:0006888">
    <property type="term" value="P:endoplasmic reticulum to Golgi vesicle-mediated transport"/>
    <property type="evidence" value="ECO:0007669"/>
    <property type="project" value="TreeGrafter"/>
</dbReference>
<keyword evidence="10" id="KW-0472">Membrane</keyword>
<comment type="function">
    <text evidence="11">The coatomer is a cytosolic protein complex that binds to dilysine motifs and reversibly associates with Golgi non-clathrin-coated vesicles, which further mediate biosynthetic protein transport from the ER, via the Golgi up to the trans Golgi network. Coatomer complex is required for budding from Golgi membranes, and is essential for the retrograde Golgi-to-ER transport of dilysine-tagged proteins.</text>
</comment>
<evidence type="ECO:0000256" key="4">
    <source>
        <dbReference type="ARBA" id="ARBA00022490"/>
    </source>
</evidence>
<evidence type="ECO:0000256" key="5">
    <source>
        <dbReference type="ARBA" id="ARBA00022574"/>
    </source>
</evidence>
<dbReference type="GO" id="GO:0000139">
    <property type="term" value="C:Golgi membrane"/>
    <property type="evidence" value="ECO:0007669"/>
    <property type="project" value="UniProtKB-SubCell"/>
</dbReference>
<evidence type="ECO:0000256" key="9">
    <source>
        <dbReference type="ARBA" id="ARBA00023034"/>
    </source>
</evidence>
<dbReference type="Pfam" id="PF23953">
    <property type="entry name" value="TPR_COPA_B"/>
    <property type="match status" value="1"/>
</dbReference>
<dbReference type="PANTHER" id="PTHR19876">
    <property type="entry name" value="COATOMER"/>
    <property type="match status" value="1"/>
</dbReference>
<keyword evidence="20" id="KW-1185">Reference proteome</keyword>
<dbReference type="FunFam" id="2.130.10.10:FF:000016">
    <property type="entry name" value="Coatomer alpha subunit, putative"/>
    <property type="match status" value="1"/>
</dbReference>
<dbReference type="Proteomes" id="UP000078555">
    <property type="component" value="Unassembled WGS sequence"/>
</dbReference>
<feature type="repeat" description="WD" evidence="13">
    <location>
        <begin position="298"/>
        <end position="341"/>
    </location>
</feature>
<name>A0A1A8Z2V4_PLAOA</name>
<feature type="repeat" description="WD" evidence="13">
    <location>
        <begin position="207"/>
        <end position="242"/>
    </location>
</feature>
<feature type="compositionally biased region" description="Basic and acidic residues" evidence="14">
    <location>
        <begin position="1057"/>
        <end position="1072"/>
    </location>
</feature>
<dbReference type="Proteomes" id="UP000078550">
    <property type="component" value="Unassembled WGS sequence"/>
</dbReference>
<dbReference type="GO" id="GO:0030126">
    <property type="term" value="C:COPI vesicle coat"/>
    <property type="evidence" value="ECO:0007669"/>
    <property type="project" value="TreeGrafter"/>
</dbReference>
<dbReference type="InterPro" id="IPR020472">
    <property type="entry name" value="WD40_PAC1"/>
</dbReference>
<evidence type="ECO:0000313" key="17">
    <source>
        <dbReference type="EMBL" id="SBT35689.1"/>
    </source>
</evidence>
<evidence type="ECO:0000256" key="8">
    <source>
        <dbReference type="ARBA" id="ARBA00022927"/>
    </source>
</evidence>
<evidence type="ECO:0000256" key="10">
    <source>
        <dbReference type="ARBA" id="ARBA00023136"/>
    </source>
</evidence>
<dbReference type="Pfam" id="PF00400">
    <property type="entry name" value="WD40"/>
    <property type="match status" value="4"/>
</dbReference>
<evidence type="ECO:0000256" key="7">
    <source>
        <dbReference type="ARBA" id="ARBA00022892"/>
    </source>
</evidence>
<keyword evidence="3" id="KW-0813">Transport</keyword>
<feature type="repeat" description="WD" evidence="13">
    <location>
        <begin position="250"/>
        <end position="292"/>
    </location>
</feature>
<organism evidence="18 20">
    <name type="scientific">Plasmodium ovale wallikeri</name>
    <dbReference type="NCBI Taxonomy" id="864142"/>
    <lineage>
        <taxon>Eukaryota</taxon>
        <taxon>Sar</taxon>
        <taxon>Alveolata</taxon>
        <taxon>Apicomplexa</taxon>
        <taxon>Aconoidasida</taxon>
        <taxon>Haemosporida</taxon>
        <taxon>Plasmodiidae</taxon>
        <taxon>Plasmodium</taxon>
        <taxon>Plasmodium (Plasmodium)</taxon>
    </lineage>
</organism>
<comment type="subcellular location">
    <subcellularLocation>
        <location evidence="2">Cytoplasm</location>
    </subcellularLocation>
    <subcellularLocation>
        <location evidence="1">Golgi apparatus membrane</location>
        <topology evidence="1">Peripheral membrane protein</topology>
        <orientation evidence="1">Cytoplasmic side</orientation>
    </subcellularLocation>
</comment>
<evidence type="ECO:0000259" key="16">
    <source>
        <dbReference type="Pfam" id="PF23953"/>
    </source>
</evidence>
<dbReference type="GO" id="GO:0005198">
    <property type="term" value="F:structural molecule activity"/>
    <property type="evidence" value="ECO:0007669"/>
    <property type="project" value="InterPro"/>
</dbReference>
<dbReference type="Gene3D" id="1.25.40.470">
    <property type="match status" value="1"/>
</dbReference>
<dbReference type="InterPro" id="IPR006692">
    <property type="entry name" value="Beta-prop_COPA/B_2nd"/>
</dbReference>
<dbReference type="GO" id="GO:0006886">
    <property type="term" value="P:intracellular protein transport"/>
    <property type="evidence" value="ECO:0007669"/>
    <property type="project" value="InterPro"/>
</dbReference>
<evidence type="ECO:0000259" key="15">
    <source>
        <dbReference type="Pfam" id="PF04053"/>
    </source>
</evidence>
<feature type="domain" description="COPA/B TPR" evidence="16">
    <location>
        <begin position="733"/>
        <end position="920"/>
    </location>
</feature>
<dbReference type="GO" id="GO:0006890">
    <property type="term" value="P:retrograde vesicle-mediated transport, Golgi to endoplasmic reticulum"/>
    <property type="evidence" value="ECO:0007669"/>
    <property type="project" value="TreeGrafter"/>
</dbReference>
<evidence type="ECO:0000256" key="1">
    <source>
        <dbReference type="ARBA" id="ARBA00004255"/>
    </source>
</evidence>
<feature type="compositionally biased region" description="Polar residues" evidence="14">
    <location>
        <begin position="1036"/>
        <end position="1049"/>
    </location>
</feature>
<dbReference type="InterPro" id="IPR050844">
    <property type="entry name" value="Coatomer_complex_subunit"/>
</dbReference>
<proteinExistence type="predicted"/>
<dbReference type="PRINTS" id="PR00320">
    <property type="entry name" value="GPROTEINBRPT"/>
</dbReference>
<dbReference type="SUPFAM" id="SSF50978">
    <property type="entry name" value="WD40 repeat-like"/>
    <property type="match status" value="2"/>
</dbReference>
<accession>A0A1A8Z2V4</accession>
<evidence type="ECO:0000256" key="12">
    <source>
        <dbReference type="ARBA" id="ARBA00032920"/>
    </source>
</evidence>